<evidence type="ECO:0000256" key="1">
    <source>
        <dbReference type="SAM" id="MobiDB-lite"/>
    </source>
</evidence>
<proteinExistence type="predicted"/>
<protein>
    <submittedName>
        <fullName evidence="2">Uncharacterized protein</fullName>
    </submittedName>
</protein>
<accession>A0AAD4LLA1</accession>
<dbReference type="Proteomes" id="UP001201163">
    <property type="component" value="Unassembled WGS sequence"/>
</dbReference>
<organism evidence="2 3">
    <name type="scientific">Lactarius akahatsu</name>
    <dbReference type="NCBI Taxonomy" id="416441"/>
    <lineage>
        <taxon>Eukaryota</taxon>
        <taxon>Fungi</taxon>
        <taxon>Dikarya</taxon>
        <taxon>Basidiomycota</taxon>
        <taxon>Agaricomycotina</taxon>
        <taxon>Agaricomycetes</taxon>
        <taxon>Russulales</taxon>
        <taxon>Russulaceae</taxon>
        <taxon>Lactarius</taxon>
    </lineage>
</organism>
<comment type="caution">
    <text evidence="2">The sequence shown here is derived from an EMBL/GenBank/DDBJ whole genome shotgun (WGS) entry which is preliminary data.</text>
</comment>
<keyword evidence="3" id="KW-1185">Reference proteome</keyword>
<evidence type="ECO:0000313" key="3">
    <source>
        <dbReference type="Proteomes" id="UP001201163"/>
    </source>
</evidence>
<reference evidence="2" key="1">
    <citation type="submission" date="2022-01" db="EMBL/GenBank/DDBJ databases">
        <title>Comparative genomics reveals a dynamic genome evolution in the ectomycorrhizal milk-cap (Lactarius) mushrooms.</title>
        <authorList>
            <consortium name="DOE Joint Genome Institute"/>
            <person name="Lebreton A."/>
            <person name="Tang N."/>
            <person name="Kuo A."/>
            <person name="LaButti K."/>
            <person name="Drula E."/>
            <person name="Barry K."/>
            <person name="Clum A."/>
            <person name="Lipzen A."/>
            <person name="Mousain D."/>
            <person name="Ng V."/>
            <person name="Wang R."/>
            <person name="Wang X."/>
            <person name="Dai Y."/>
            <person name="Henrissat B."/>
            <person name="Grigoriev I.V."/>
            <person name="Guerin-Laguette A."/>
            <person name="Yu F."/>
            <person name="Martin F.M."/>
        </authorList>
    </citation>
    <scope>NUCLEOTIDE SEQUENCE</scope>
    <source>
        <strain evidence="2">QP</strain>
    </source>
</reference>
<dbReference type="EMBL" id="JAKELL010000013">
    <property type="protein sequence ID" value="KAH8994806.1"/>
    <property type="molecule type" value="Genomic_DNA"/>
</dbReference>
<feature type="region of interest" description="Disordered" evidence="1">
    <location>
        <begin position="186"/>
        <end position="221"/>
    </location>
</feature>
<sequence length="221" mass="25080">MAERRRPAAKTDVRPLPEFETHEMRITQGGKIRAWVDYALKFFEENEEKALVLHTLPATNKGGSVKIGTGVDADDDNETDIAMKDKKKGLSPSTITIPRLITVAEIIKREYLLAMDAKRLPDLVGLYQYNEMGCIENCVENEVDEERDEGAEDRMKMLAEALASIKIERTPYMKITLCRKELASMKNRDTTAQAPLKRKLSKSARGRLRKRQAKAENGNRE</sequence>
<feature type="compositionally biased region" description="Basic residues" evidence="1">
    <location>
        <begin position="196"/>
        <end position="212"/>
    </location>
</feature>
<dbReference type="AlphaFoldDB" id="A0AAD4LLA1"/>
<gene>
    <name evidence="2" type="ORF">EDB92DRAFT_226626</name>
</gene>
<name>A0AAD4LLA1_9AGAM</name>
<evidence type="ECO:0000313" key="2">
    <source>
        <dbReference type="EMBL" id="KAH8994806.1"/>
    </source>
</evidence>